<comment type="similarity">
    <text evidence="1">Belongs to the LysR transcriptional regulatory family.</text>
</comment>
<dbReference type="SUPFAM" id="SSF53850">
    <property type="entry name" value="Periplasmic binding protein-like II"/>
    <property type="match status" value="1"/>
</dbReference>
<evidence type="ECO:0000259" key="5">
    <source>
        <dbReference type="PROSITE" id="PS50931"/>
    </source>
</evidence>
<proteinExistence type="inferred from homology"/>
<dbReference type="GO" id="GO:0006351">
    <property type="term" value="P:DNA-templated transcription"/>
    <property type="evidence" value="ECO:0007669"/>
    <property type="project" value="TreeGrafter"/>
</dbReference>
<dbReference type="InterPro" id="IPR005119">
    <property type="entry name" value="LysR_subst-bd"/>
</dbReference>
<keyword evidence="4" id="KW-0804">Transcription</keyword>
<name>A0AB33IH25_ACEAC</name>
<dbReference type="Proteomes" id="UP000516424">
    <property type="component" value="Chromosome"/>
</dbReference>
<dbReference type="InterPro" id="IPR036390">
    <property type="entry name" value="WH_DNA-bd_sf"/>
</dbReference>
<evidence type="ECO:0000313" key="6">
    <source>
        <dbReference type="EMBL" id="BCK76814.1"/>
    </source>
</evidence>
<evidence type="ECO:0000313" key="7">
    <source>
        <dbReference type="Proteomes" id="UP000516424"/>
    </source>
</evidence>
<accession>A0AB33IH25</accession>
<dbReference type="Gene3D" id="3.40.190.290">
    <property type="match status" value="1"/>
</dbReference>
<dbReference type="CDD" id="cd08474">
    <property type="entry name" value="PBP2_CrgA_like_5"/>
    <property type="match status" value="1"/>
</dbReference>
<protein>
    <submittedName>
        <fullName evidence="6">Transcriptional regulator</fullName>
    </submittedName>
</protein>
<evidence type="ECO:0000256" key="1">
    <source>
        <dbReference type="ARBA" id="ARBA00009437"/>
    </source>
</evidence>
<reference evidence="6 7" key="1">
    <citation type="journal article" date="2011" name="Microbiology">
        <title>Transcriptome response to different carbon sources in Acetobacter aceti.</title>
        <authorList>
            <person name="Sakurai K."/>
            <person name="Arai H."/>
            <person name="Ishii M."/>
            <person name="Igarashi Y."/>
        </authorList>
    </citation>
    <scope>NUCLEOTIDE SEQUENCE [LARGE SCALE GENOMIC DNA]</scope>
    <source>
        <strain evidence="6 7">NBRC 14818</strain>
    </source>
</reference>
<dbReference type="Gene3D" id="1.10.10.10">
    <property type="entry name" value="Winged helix-like DNA-binding domain superfamily/Winged helix DNA-binding domain"/>
    <property type="match status" value="1"/>
</dbReference>
<dbReference type="RefSeq" id="WP_010666679.1">
    <property type="nucleotide sequence ID" value="NZ_AP023410.1"/>
</dbReference>
<dbReference type="AlphaFoldDB" id="A0AB33IH25"/>
<dbReference type="InterPro" id="IPR058163">
    <property type="entry name" value="LysR-type_TF_proteobact-type"/>
</dbReference>
<dbReference type="FunFam" id="1.10.10.10:FF:000001">
    <property type="entry name" value="LysR family transcriptional regulator"/>
    <property type="match status" value="1"/>
</dbReference>
<evidence type="ECO:0000256" key="2">
    <source>
        <dbReference type="ARBA" id="ARBA00023015"/>
    </source>
</evidence>
<keyword evidence="7" id="KW-1185">Reference proteome</keyword>
<dbReference type="InterPro" id="IPR000847">
    <property type="entry name" value="LysR_HTH_N"/>
</dbReference>
<evidence type="ECO:0000256" key="4">
    <source>
        <dbReference type="ARBA" id="ARBA00023163"/>
    </source>
</evidence>
<sequence length="301" mass="32966">MSRPTLNELTLFAAVATHCSFRKAADELGVSRSSLSHAIRSLEQTLGVCLLNRTTRSVALTEAGRRLRTGLEPVLSGLDDALDAVADARGAPAGTLRINANKGAAELFLRMIVPRFMTLYPQVELDLVVEGQLVDIVEDGFDAGIRLAEAVPQDMIGVPLGGEVRFVTVASPAYLAHHASLQTPHDLRLHHCIRQRLPGGKRYRWEFTRHGENMTFDVPGVLTLNDSDLMVEAAGKDLGVAYVPESFARRLLADGRLVTVLDAWCPPCPGLMLYYPRNRHVPSALRALINLMKETNRKLSG</sequence>
<gene>
    <name evidence="6" type="ORF">EMQ_2420</name>
</gene>
<dbReference type="PANTHER" id="PTHR30537">
    <property type="entry name" value="HTH-TYPE TRANSCRIPTIONAL REGULATOR"/>
    <property type="match status" value="1"/>
</dbReference>
<keyword evidence="3" id="KW-0238">DNA-binding</keyword>
<dbReference type="EMBL" id="AP023410">
    <property type="protein sequence ID" value="BCK76814.1"/>
    <property type="molecule type" value="Genomic_DNA"/>
</dbReference>
<dbReference type="PRINTS" id="PR00039">
    <property type="entry name" value="HTHLYSR"/>
</dbReference>
<organism evidence="6 7">
    <name type="scientific">Acetobacter aceti NBRC 14818</name>
    <dbReference type="NCBI Taxonomy" id="887700"/>
    <lineage>
        <taxon>Bacteria</taxon>
        <taxon>Pseudomonadati</taxon>
        <taxon>Pseudomonadota</taxon>
        <taxon>Alphaproteobacteria</taxon>
        <taxon>Acetobacterales</taxon>
        <taxon>Acetobacteraceae</taxon>
        <taxon>Acetobacter</taxon>
        <taxon>Acetobacter subgen. Acetobacter</taxon>
    </lineage>
</organism>
<dbReference type="GO" id="GO:0003700">
    <property type="term" value="F:DNA-binding transcription factor activity"/>
    <property type="evidence" value="ECO:0007669"/>
    <property type="project" value="InterPro"/>
</dbReference>
<feature type="domain" description="HTH lysR-type" evidence="5">
    <location>
        <begin position="4"/>
        <end position="61"/>
    </location>
</feature>
<dbReference type="Pfam" id="PF00126">
    <property type="entry name" value="HTH_1"/>
    <property type="match status" value="1"/>
</dbReference>
<dbReference type="PROSITE" id="PS50931">
    <property type="entry name" value="HTH_LYSR"/>
    <property type="match status" value="1"/>
</dbReference>
<dbReference type="Pfam" id="PF03466">
    <property type="entry name" value="LysR_substrate"/>
    <property type="match status" value="1"/>
</dbReference>
<dbReference type="SUPFAM" id="SSF46785">
    <property type="entry name" value="Winged helix' DNA-binding domain"/>
    <property type="match status" value="1"/>
</dbReference>
<dbReference type="InterPro" id="IPR036388">
    <property type="entry name" value="WH-like_DNA-bd_sf"/>
</dbReference>
<evidence type="ECO:0000256" key="3">
    <source>
        <dbReference type="ARBA" id="ARBA00023125"/>
    </source>
</evidence>
<keyword evidence="2" id="KW-0805">Transcription regulation</keyword>
<dbReference type="PANTHER" id="PTHR30537:SF1">
    <property type="entry name" value="HTH-TYPE TRANSCRIPTIONAL REGULATOR PGRR"/>
    <property type="match status" value="1"/>
</dbReference>
<dbReference type="GO" id="GO:0043565">
    <property type="term" value="F:sequence-specific DNA binding"/>
    <property type="evidence" value="ECO:0007669"/>
    <property type="project" value="TreeGrafter"/>
</dbReference>